<sequence length="96" mass="9381">MLFAAAATPVPTAAAAADPFISPFVSLAPAVAAPAFAAAALAPVAPAAPPAFAPAVAGVFAGGPLAEGVLIGLSWEEIYTELLAMASRLLALARRI</sequence>
<accession>A0A218Z8Y2</accession>
<comment type="caution">
    <text evidence="1">The sequence shown here is derived from an EMBL/GenBank/DDBJ whole genome shotgun (WGS) entry which is preliminary data.</text>
</comment>
<dbReference type="AlphaFoldDB" id="A0A218Z8Y2"/>
<dbReference type="InParanoid" id="A0A218Z8Y2"/>
<dbReference type="EMBL" id="MZNU01000120">
    <property type="protein sequence ID" value="OWP04212.1"/>
    <property type="molecule type" value="Genomic_DNA"/>
</dbReference>
<protein>
    <submittedName>
        <fullName evidence="1">Uncharacterized protein</fullName>
    </submittedName>
</protein>
<dbReference type="Proteomes" id="UP000242519">
    <property type="component" value="Unassembled WGS sequence"/>
</dbReference>
<gene>
    <name evidence="1" type="ORF">B2J93_2951</name>
</gene>
<organism evidence="1 2">
    <name type="scientific">Diplocarpon coronariae</name>
    <dbReference type="NCBI Taxonomy" id="2795749"/>
    <lineage>
        <taxon>Eukaryota</taxon>
        <taxon>Fungi</taxon>
        <taxon>Dikarya</taxon>
        <taxon>Ascomycota</taxon>
        <taxon>Pezizomycotina</taxon>
        <taxon>Leotiomycetes</taxon>
        <taxon>Helotiales</taxon>
        <taxon>Drepanopezizaceae</taxon>
        <taxon>Diplocarpon</taxon>
    </lineage>
</organism>
<keyword evidence="2" id="KW-1185">Reference proteome</keyword>
<proteinExistence type="predicted"/>
<evidence type="ECO:0000313" key="1">
    <source>
        <dbReference type="EMBL" id="OWP04212.1"/>
    </source>
</evidence>
<reference evidence="1 2" key="1">
    <citation type="submission" date="2017-04" db="EMBL/GenBank/DDBJ databases">
        <title>Draft genome sequence of Marssonina coronaria NL1: causal agent of apple blotch.</title>
        <authorList>
            <person name="Cheng Q."/>
        </authorList>
    </citation>
    <scope>NUCLEOTIDE SEQUENCE [LARGE SCALE GENOMIC DNA]</scope>
    <source>
        <strain evidence="1 2">NL1</strain>
    </source>
</reference>
<evidence type="ECO:0000313" key="2">
    <source>
        <dbReference type="Proteomes" id="UP000242519"/>
    </source>
</evidence>
<name>A0A218Z8Y2_9HELO</name>